<protein>
    <submittedName>
        <fullName evidence="2">Uncharacterized protein</fullName>
    </submittedName>
</protein>
<evidence type="ECO:0000313" key="3">
    <source>
        <dbReference type="Proteomes" id="UP000800041"/>
    </source>
</evidence>
<sequence>MEWKRSVCQNIHLTGAAKTDSWWQEQTTSQAGYGSMVAWLMVAWVYMIVADMMHAERSNPGSRRLGELEAGRVWDTASN</sequence>
<keyword evidence="1" id="KW-0472">Membrane</keyword>
<dbReference type="AlphaFoldDB" id="A0A6G1GWC9"/>
<dbReference type="Proteomes" id="UP000800041">
    <property type="component" value="Unassembled WGS sequence"/>
</dbReference>
<gene>
    <name evidence="2" type="ORF">K402DRAFT_394963</name>
</gene>
<dbReference type="EMBL" id="ML977163">
    <property type="protein sequence ID" value="KAF1985266.1"/>
    <property type="molecule type" value="Genomic_DNA"/>
</dbReference>
<evidence type="ECO:0000313" key="2">
    <source>
        <dbReference type="EMBL" id="KAF1985266.1"/>
    </source>
</evidence>
<keyword evidence="1" id="KW-0812">Transmembrane</keyword>
<reference evidence="2" key="1">
    <citation type="journal article" date="2020" name="Stud. Mycol.">
        <title>101 Dothideomycetes genomes: a test case for predicting lifestyles and emergence of pathogens.</title>
        <authorList>
            <person name="Haridas S."/>
            <person name="Albert R."/>
            <person name="Binder M."/>
            <person name="Bloem J."/>
            <person name="Labutti K."/>
            <person name="Salamov A."/>
            <person name="Andreopoulos B."/>
            <person name="Baker S."/>
            <person name="Barry K."/>
            <person name="Bills G."/>
            <person name="Bluhm B."/>
            <person name="Cannon C."/>
            <person name="Castanera R."/>
            <person name="Culley D."/>
            <person name="Daum C."/>
            <person name="Ezra D."/>
            <person name="Gonzalez J."/>
            <person name="Henrissat B."/>
            <person name="Kuo A."/>
            <person name="Liang C."/>
            <person name="Lipzen A."/>
            <person name="Lutzoni F."/>
            <person name="Magnuson J."/>
            <person name="Mondo S."/>
            <person name="Nolan M."/>
            <person name="Ohm R."/>
            <person name="Pangilinan J."/>
            <person name="Park H.-J."/>
            <person name="Ramirez L."/>
            <person name="Alfaro M."/>
            <person name="Sun H."/>
            <person name="Tritt A."/>
            <person name="Yoshinaga Y."/>
            <person name="Zwiers L.-H."/>
            <person name="Turgeon B."/>
            <person name="Goodwin S."/>
            <person name="Spatafora J."/>
            <person name="Crous P."/>
            <person name="Grigoriev I."/>
        </authorList>
    </citation>
    <scope>NUCLEOTIDE SEQUENCE</scope>
    <source>
        <strain evidence="2">CBS 113979</strain>
    </source>
</reference>
<name>A0A6G1GWC9_9PEZI</name>
<accession>A0A6G1GWC9</accession>
<organism evidence="2 3">
    <name type="scientific">Aulographum hederae CBS 113979</name>
    <dbReference type="NCBI Taxonomy" id="1176131"/>
    <lineage>
        <taxon>Eukaryota</taxon>
        <taxon>Fungi</taxon>
        <taxon>Dikarya</taxon>
        <taxon>Ascomycota</taxon>
        <taxon>Pezizomycotina</taxon>
        <taxon>Dothideomycetes</taxon>
        <taxon>Pleosporomycetidae</taxon>
        <taxon>Aulographales</taxon>
        <taxon>Aulographaceae</taxon>
    </lineage>
</organism>
<proteinExistence type="predicted"/>
<keyword evidence="3" id="KW-1185">Reference proteome</keyword>
<keyword evidence="1" id="KW-1133">Transmembrane helix</keyword>
<evidence type="ECO:0000256" key="1">
    <source>
        <dbReference type="SAM" id="Phobius"/>
    </source>
</evidence>
<feature type="transmembrane region" description="Helical" evidence="1">
    <location>
        <begin position="31"/>
        <end position="49"/>
    </location>
</feature>